<evidence type="ECO:0008006" key="4">
    <source>
        <dbReference type="Google" id="ProtNLM"/>
    </source>
</evidence>
<feature type="region of interest" description="Disordered" evidence="1">
    <location>
        <begin position="41"/>
        <end position="67"/>
    </location>
</feature>
<name>K2RUE2_METFP</name>
<organism evidence="2 3">
    <name type="scientific">Methanobacterium formicicum (strain DSM 3637 / PP1)</name>
    <dbReference type="NCBI Taxonomy" id="1204725"/>
    <lineage>
        <taxon>Archaea</taxon>
        <taxon>Methanobacteriati</taxon>
        <taxon>Methanobacteriota</taxon>
        <taxon>Methanomada group</taxon>
        <taxon>Methanobacteria</taxon>
        <taxon>Methanobacteriales</taxon>
        <taxon>Methanobacteriaceae</taxon>
        <taxon>Methanobacterium</taxon>
    </lineage>
</organism>
<dbReference type="AlphaFoldDB" id="K2RUE2"/>
<sequence>MIIKNQFKMKRMFLFVLIIAGIIIISGTVTAASYDEVWGTANGQAPTQTEPTNTEPTEEVWGTANGQ</sequence>
<accession>K2RUE2</accession>
<comment type="caution">
    <text evidence="2">The sequence shown here is derived from an EMBL/GenBank/DDBJ whole genome shotgun (WGS) entry which is preliminary data.</text>
</comment>
<dbReference type="Proteomes" id="UP000007360">
    <property type="component" value="Unassembled WGS sequence"/>
</dbReference>
<evidence type="ECO:0000313" key="2">
    <source>
        <dbReference type="EMBL" id="EKF86350.1"/>
    </source>
</evidence>
<evidence type="ECO:0000256" key="1">
    <source>
        <dbReference type="SAM" id="MobiDB-lite"/>
    </source>
</evidence>
<keyword evidence="3" id="KW-1185">Reference proteome</keyword>
<dbReference type="EMBL" id="AMPO01000002">
    <property type="protein sequence ID" value="EKF86350.1"/>
    <property type="molecule type" value="Genomic_DNA"/>
</dbReference>
<feature type="non-terminal residue" evidence="2">
    <location>
        <position position="67"/>
    </location>
</feature>
<feature type="compositionally biased region" description="Low complexity" evidence="1">
    <location>
        <begin position="46"/>
        <end position="55"/>
    </location>
</feature>
<proteinExistence type="predicted"/>
<protein>
    <recommendedName>
        <fullName evidence="4">Secreted protein</fullName>
    </recommendedName>
</protein>
<gene>
    <name evidence="2" type="ORF">A994_02658</name>
</gene>
<evidence type="ECO:0000313" key="3">
    <source>
        <dbReference type="Proteomes" id="UP000007360"/>
    </source>
</evidence>
<reference evidence="2 3" key="1">
    <citation type="journal article" date="2012" name="J. Bacteriol.">
        <title>Draft genome sequence of Methanobacterium formicicum DSM 3637, an archaebacterium isolated from the methane producer amoeba Pelomyxa palustris.</title>
        <authorList>
            <person name="Gutierrez G."/>
        </authorList>
    </citation>
    <scope>NUCLEOTIDE SEQUENCE [LARGE SCALE GENOMIC DNA]</scope>
    <source>
        <strain evidence="3">DSM 3637 / PP1</strain>
    </source>
</reference>